<dbReference type="Pfam" id="PF00459">
    <property type="entry name" value="Inositol_P"/>
    <property type="match status" value="1"/>
</dbReference>
<dbReference type="SUPFAM" id="SSF56655">
    <property type="entry name" value="Carbohydrate phosphatase"/>
    <property type="match status" value="1"/>
</dbReference>
<reference evidence="2 3" key="1">
    <citation type="journal article" date="2013" name="Int. J. Med. Microbiol.">
        <title>Legionella oakridgensis ATCC 33761 genome sequence and phenotypic characterization reveals its replication capacity in amoebae.</title>
        <authorList>
            <person name="Brzuszkiewicz E."/>
            <person name="Schulz T."/>
            <person name="Rydzewski K."/>
            <person name="Daniel R."/>
            <person name="Gillmaier N."/>
            <person name="Dittmann C."/>
            <person name="Holland G."/>
            <person name="Schunder E."/>
            <person name="Lautner M."/>
            <person name="Eisenreich W."/>
            <person name="Luck C."/>
            <person name="Heuner K."/>
        </authorList>
    </citation>
    <scope>NUCLEOTIDE SEQUENCE [LARGE SCALE GENOMIC DNA]</scope>
    <source>
        <strain>OR-10</strain>
        <strain evidence="3">ATCC 33761</strain>
    </source>
</reference>
<dbReference type="STRING" id="1268635.Loa_00066"/>
<evidence type="ECO:0000313" key="3">
    <source>
        <dbReference type="Proteomes" id="UP000018838"/>
    </source>
</evidence>
<comment type="cofactor">
    <cofactor evidence="1">
        <name>Mg(2+)</name>
        <dbReference type="ChEBI" id="CHEBI:18420"/>
    </cofactor>
</comment>
<sequence length="43" mass="4614">MEWDTAAGHAILTAAGGKVERLDGRPLSYGKQGFENPHFVAKS</sequence>
<organism evidence="2 3">
    <name type="scientific">Legionella oakridgensis ATCC 33761 = DSM 21215</name>
    <dbReference type="NCBI Taxonomy" id="1268635"/>
    <lineage>
        <taxon>Bacteria</taxon>
        <taxon>Pseudomonadati</taxon>
        <taxon>Pseudomonadota</taxon>
        <taxon>Gammaproteobacteria</taxon>
        <taxon>Legionellales</taxon>
        <taxon>Legionellaceae</taxon>
        <taxon>Legionella</taxon>
    </lineage>
</organism>
<dbReference type="HOGENOM" id="CLU_3235448_0_0_6"/>
<dbReference type="Gene3D" id="3.40.190.80">
    <property type="match status" value="1"/>
</dbReference>
<keyword evidence="3" id="KW-1185">Reference proteome</keyword>
<dbReference type="InterPro" id="IPR000760">
    <property type="entry name" value="Inositol_monophosphatase-like"/>
</dbReference>
<keyword evidence="1" id="KW-0479">Metal-binding</keyword>
<dbReference type="PATRIC" id="fig|1268635.3.peg.70"/>
<protein>
    <submittedName>
        <fullName evidence="2">3'-phosphoadenosine 5'-phosphosulfate PAPS 3'-phosphatase</fullName>
    </submittedName>
</protein>
<gene>
    <name evidence="2" type="ORF">Loa_00066</name>
</gene>
<evidence type="ECO:0000256" key="1">
    <source>
        <dbReference type="PIRSR" id="PIRSR600760-2"/>
    </source>
</evidence>
<dbReference type="PROSITE" id="PS00630">
    <property type="entry name" value="IMP_2"/>
    <property type="match status" value="1"/>
</dbReference>
<dbReference type="InterPro" id="IPR020550">
    <property type="entry name" value="Inositol_monophosphatase_CS"/>
</dbReference>
<name>W0BAK7_9GAMM</name>
<dbReference type="GO" id="GO:0046854">
    <property type="term" value="P:phosphatidylinositol phosphate biosynthetic process"/>
    <property type="evidence" value="ECO:0007669"/>
    <property type="project" value="InterPro"/>
</dbReference>
<dbReference type="EMBL" id="CP004006">
    <property type="protein sequence ID" value="AHE65657.1"/>
    <property type="molecule type" value="Genomic_DNA"/>
</dbReference>
<feature type="binding site" evidence="1">
    <location>
        <position position="4"/>
    </location>
    <ligand>
        <name>Mg(2+)</name>
        <dbReference type="ChEBI" id="CHEBI:18420"/>
        <label>1</label>
        <note>catalytic</note>
    </ligand>
</feature>
<dbReference type="KEGG" id="lok:Loa_00066"/>
<dbReference type="eggNOG" id="COG1218">
    <property type="taxonomic scope" value="Bacteria"/>
</dbReference>
<keyword evidence="1" id="KW-0460">Magnesium</keyword>
<dbReference type="Proteomes" id="UP000018838">
    <property type="component" value="Chromosome"/>
</dbReference>
<dbReference type="GO" id="GO:0046872">
    <property type="term" value="F:metal ion binding"/>
    <property type="evidence" value="ECO:0007669"/>
    <property type="project" value="UniProtKB-KW"/>
</dbReference>
<accession>W0BAK7</accession>
<dbReference type="AlphaFoldDB" id="W0BAK7"/>
<evidence type="ECO:0000313" key="2">
    <source>
        <dbReference type="EMBL" id="AHE65657.1"/>
    </source>
</evidence>
<proteinExistence type="predicted"/>